<keyword evidence="4" id="KW-1185">Reference proteome</keyword>
<feature type="region of interest" description="Disordered" evidence="1">
    <location>
        <begin position="337"/>
        <end position="362"/>
    </location>
</feature>
<feature type="compositionally biased region" description="Basic and acidic residues" evidence="1">
    <location>
        <begin position="350"/>
        <end position="362"/>
    </location>
</feature>
<evidence type="ECO:0000259" key="2">
    <source>
        <dbReference type="Pfam" id="PF04905"/>
    </source>
</evidence>
<dbReference type="Proteomes" id="UP001163046">
    <property type="component" value="Unassembled WGS sequence"/>
</dbReference>
<organism evidence="3 4">
    <name type="scientific">Desmophyllum pertusum</name>
    <dbReference type="NCBI Taxonomy" id="174260"/>
    <lineage>
        <taxon>Eukaryota</taxon>
        <taxon>Metazoa</taxon>
        <taxon>Cnidaria</taxon>
        <taxon>Anthozoa</taxon>
        <taxon>Hexacorallia</taxon>
        <taxon>Scleractinia</taxon>
        <taxon>Caryophylliina</taxon>
        <taxon>Caryophylliidae</taxon>
        <taxon>Desmophyllum</taxon>
    </lineage>
</organism>
<gene>
    <name evidence="3" type="ORF">OS493_007065</name>
</gene>
<dbReference type="OrthoDB" id="10067653at2759"/>
<dbReference type="GO" id="GO:0045892">
    <property type="term" value="P:negative regulation of DNA-templated transcription"/>
    <property type="evidence" value="ECO:0007669"/>
    <property type="project" value="InterPro"/>
</dbReference>
<comment type="caution">
    <text evidence="3">The sequence shown here is derived from an EMBL/GenBank/DDBJ whole genome shotgun (WGS) entry which is preliminary data.</text>
</comment>
<dbReference type="EMBL" id="MU826352">
    <property type="protein sequence ID" value="KAJ7380697.1"/>
    <property type="molecule type" value="Genomic_DNA"/>
</dbReference>
<name>A0A9X0CYL1_9CNID</name>
<dbReference type="SUPFAM" id="SSF47769">
    <property type="entry name" value="SAM/Pointed domain"/>
    <property type="match status" value="1"/>
</dbReference>
<feature type="compositionally biased region" description="Polar residues" evidence="1">
    <location>
        <begin position="92"/>
        <end position="101"/>
    </location>
</feature>
<accession>A0A9X0CYL1</accession>
<feature type="domain" description="NAB co-repressor" evidence="2">
    <location>
        <begin position="262"/>
        <end position="343"/>
    </location>
</feature>
<proteinExistence type="predicted"/>
<feature type="region of interest" description="Disordered" evidence="1">
    <location>
        <begin position="27"/>
        <end position="47"/>
    </location>
</feature>
<dbReference type="PANTHER" id="PTHR21359:SF1">
    <property type="entry name" value="DUF5577 DOMAIN-CONTAINING PROTEIN"/>
    <property type="match status" value="1"/>
</dbReference>
<feature type="region of interest" description="Disordered" evidence="1">
    <location>
        <begin position="74"/>
        <end position="108"/>
    </location>
</feature>
<feature type="region of interest" description="Disordered" evidence="1">
    <location>
        <begin position="448"/>
        <end position="537"/>
    </location>
</feature>
<dbReference type="InterPro" id="IPR039161">
    <property type="entry name" value="C19orf47-like"/>
</dbReference>
<dbReference type="Gene3D" id="1.20.120.2010">
    <property type="entry name" value="NAB conserved domain 2"/>
    <property type="match status" value="1"/>
</dbReference>
<dbReference type="InterPro" id="IPR013761">
    <property type="entry name" value="SAM/pointed_sf"/>
</dbReference>
<reference evidence="3" key="1">
    <citation type="submission" date="2023-01" db="EMBL/GenBank/DDBJ databases">
        <title>Genome assembly of the deep-sea coral Lophelia pertusa.</title>
        <authorList>
            <person name="Herrera S."/>
            <person name="Cordes E."/>
        </authorList>
    </citation>
    <scope>NUCLEOTIDE SEQUENCE</scope>
    <source>
        <strain evidence="3">USNM1676648</strain>
        <tissue evidence="3">Polyp</tissue>
    </source>
</reference>
<dbReference type="AlphaFoldDB" id="A0A9X0CYL1"/>
<dbReference type="InterPro" id="IPR006989">
    <property type="entry name" value="NAB_co-repressor_dom"/>
</dbReference>
<dbReference type="PANTHER" id="PTHR21359">
    <property type="entry name" value="DUF5577 DOMAIN-CONTAINING PROTEIN"/>
    <property type="match status" value="1"/>
</dbReference>
<dbReference type="Pfam" id="PF18017">
    <property type="entry name" value="SAM_4"/>
    <property type="match status" value="1"/>
</dbReference>
<evidence type="ECO:0000313" key="4">
    <source>
        <dbReference type="Proteomes" id="UP001163046"/>
    </source>
</evidence>
<protein>
    <recommendedName>
        <fullName evidence="2">NAB co-repressor domain-containing protein</fullName>
    </recommendedName>
</protein>
<dbReference type="GO" id="GO:0005634">
    <property type="term" value="C:nucleus"/>
    <property type="evidence" value="ECO:0007669"/>
    <property type="project" value="InterPro"/>
</dbReference>
<feature type="compositionally biased region" description="Polar residues" evidence="1">
    <location>
        <begin position="399"/>
        <end position="409"/>
    </location>
</feature>
<dbReference type="Pfam" id="PF04905">
    <property type="entry name" value="NCD2"/>
    <property type="match status" value="1"/>
</dbReference>
<sequence>MNMSLLDAAYADSRDSIQLEAAYKAFQDGTGKGGTGPSLQEKQNKATRDQIRWAQWLGEDLIREDLCNEDHISASQDQDAPGSPNPYDRHNASVSQTTKSAGTREGRYQPTCSTTFIDRLQTAKREKEELKIKSMDSSTAHQRAYIVIMDWEAFFKECGIKDDHAEQYAKLFDENRIQESHIPELNKELLKDLGISVIGDVISILKFSSTPAEPKVASSEVEPPVTQKEKFSCDSRSKVTVHRTGQLTLTTNLRCLGPEVKVQQEVNETVTVEMDKQALEQQSRIYGKSDKDNLTRYQRSINDAAFKLCCENTDLLKNKGKLLDLARKMVDSEGYNYAKKRSRSKTFGSEIDKHEGKNEKRQKLTEELRHKKISELCEDIETVNKLAIIQAKEAKSKGYHQSKSSSVKINKSDSEVKDKNQISLKSFFNKTSNNVDIQKAKASTCTITGGSCKVPEDASGSSRTTAHPAENASGSSRTTAHPAENASGSSRTTAHPAGPHSDTSSDTLNRFAASGTKGSSCEDSDIERSTQPDSFLG</sequence>
<evidence type="ECO:0000313" key="3">
    <source>
        <dbReference type="EMBL" id="KAJ7380697.1"/>
    </source>
</evidence>
<feature type="region of interest" description="Disordered" evidence="1">
    <location>
        <begin position="393"/>
        <end position="416"/>
    </location>
</feature>
<evidence type="ECO:0000256" key="1">
    <source>
        <dbReference type="SAM" id="MobiDB-lite"/>
    </source>
</evidence>
<dbReference type="InterPro" id="IPR038398">
    <property type="entry name" value="NCD2_sf"/>
</dbReference>
<dbReference type="Gene3D" id="1.10.150.50">
    <property type="entry name" value="Transcription Factor, Ets-1"/>
    <property type="match status" value="1"/>
</dbReference>